<comment type="caution">
    <text evidence="2">The sequence shown here is derived from an EMBL/GenBank/DDBJ whole genome shotgun (WGS) entry which is preliminary data.</text>
</comment>
<protein>
    <submittedName>
        <fullName evidence="2">Uncharacterized protein</fullName>
    </submittedName>
</protein>
<dbReference type="AlphaFoldDB" id="A0A835AAB9"/>
<dbReference type="OrthoDB" id="689619at2759"/>
<sequence>MLEDQSLRAATHNRYEAFHPVRVDTLEVLQLEHKDEPHERIATDVSNCTACYFDALSYTETVPLHPHICNWGPITRPPGPTHRAVRDPPPNTNTRKPQTTPLHAHNTNTKQHSPPPRRYDALRSTPSCAGSRSEHPTTDTPARCGERRRQLLVMGVTYQRLLSRGSQRPRGGAAGNGGGVRARAWVLLRWAAVRLSCAARRRYWCGGACARRLAWPGLCGRAASAAAPERRGKRSSVAAAAGGAGVVGYDSASYARNFDDGAWKDEEGVSWAGPGGGAFPRANPGEATTTTGDSDSAPSSAR</sequence>
<dbReference type="Proteomes" id="UP000636709">
    <property type="component" value="Unassembled WGS sequence"/>
</dbReference>
<accession>A0A835AAB9</accession>
<feature type="region of interest" description="Disordered" evidence="1">
    <location>
        <begin position="79"/>
        <end position="143"/>
    </location>
</feature>
<evidence type="ECO:0000256" key="1">
    <source>
        <dbReference type="SAM" id="MobiDB-lite"/>
    </source>
</evidence>
<gene>
    <name evidence="2" type="ORF">HU200_061783</name>
</gene>
<proteinExistence type="predicted"/>
<feature type="compositionally biased region" description="Polar residues" evidence="1">
    <location>
        <begin position="286"/>
        <end position="302"/>
    </location>
</feature>
<feature type="region of interest" description="Disordered" evidence="1">
    <location>
        <begin position="265"/>
        <end position="302"/>
    </location>
</feature>
<evidence type="ECO:0000313" key="2">
    <source>
        <dbReference type="EMBL" id="KAF8654585.1"/>
    </source>
</evidence>
<feature type="compositionally biased region" description="Polar residues" evidence="1">
    <location>
        <begin position="92"/>
        <end position="112"/>
    </location>
</feature>
<reference evidence="2" key="1">
    <citation type="submission" date="2020-07" db="EMBL/GenBank/DDBJ databases">
        <title>Genome sequence and genetic diversity analysis of an under-domesticated orphan crop, white fonio (Digitaria exilis).</title>
        <authorList>
            <person name="Bennetzen J.L."/>
            <person name="Chen S."/>
            <person name="Ma X."/>
            <person name="Wang X."/>
            <person name="Yssel A.E.J."/>
            <person name="Chaluvadi S.R."/>
            <person name="Johnson M."/>
            <person name="Gangashetty P."/>
            <person name="Hamidou F."/>
            <person name="Sanogo M.D."/>
            <person name="Zwaenepoel A."/>
            <person name="Wallace J."/>
            <person name="Van De Peer Y."/>
            <person name="Van Deynze A."/>
        </authorList>
    </citation>
    <scope>NUCLEOTIDE SEQUENCE</scope>
    <source>
        <tissue evidence="2">Leaves</tissue>
    </source>
</reference>
<organism evidence="2 3">
    <name type="scientific">Digitaria exilis</name>
    <dbReference type="NCBI Taxonomy" id="1010633"/>
    <lineage>
        <taxon>Eukaryota</taxon>
        <taxon>Viridiplantae</taxon>
        <taxon>Streptophyta</taxon>
        <taxon>Embryophyta</taxon>
        <taxon>Tracheophyta</taxon>
        <taxon>Spermatophyta</taxon>
        <taxon>Magnoliopsida</taxon>
        <taxon>Liliopsida</taxon>
        <taxon>Poales</taxon>
        <taxon>Poaceae</taxon>
        <taxon>PACMAD clade</taxon>
        <taxon>Panicoideae</taxon>
        <taxon>Panicodae</taxon>
        <taxon>Paniceae</taxon>
        <taxon>Anthephorinae</taxon>
        <taxon>Digitaria</taxon>
    </lineage>
</organism>
<name>A0A835AAB9_9POAL</name>
<dbReference type="EMBL" id="JACEFO010002615">
    <property type="protein sequence ID" value="KAF8654585.1"/>
    <property type="molecule type" value="Genomic_DNA"/>
</dbReference>
<evidence type="ECO:0000313" key="3">
    <source>
        <dbReference type="Proteomes" id="UP000636709"/>
    </source>
</evidence>
<keyword evidence="3" id="KW-1185">Reference proteome</keyword>